<dbReference type="Gene3D" id="3.40.630.70">
    <property type="entry name" value="Leucyl/phenylalanyl-tRNA-protein transferase, C-terminal domain"/>
    <property type="match status" value="1"/>
</dbReference>
<dbReference type="HAMAP" id="MF_00688">
    <property type="entry name" value="Leu_Phe_trans"/>
    <property type="match status" value="1"/>
</dbReference>
<dbReference type="EC" id="2.3.2.6" evidence="4"/>
<evidence type="ECO:0000313" key="6">
    <source>
        <dbReference type="EMBL" id="MEK8027897.1"/>
    </source>
</evidence>
<sequence length="273" mass="30431">MSTPPLIWIDDAQPLPPTAFALGPDSDAPGLLAAGGTVSPARLEEAYRRGIFPWYSTGQPVLWWTPDPRMVLRTADFRFHRNLRKTVRRFLRTPGCEIRFDHAYTDVMLACAQTPREGQHGTWIAPEMVAAYSAWHTAGRTHSIETWIDGRLVGGLYGVNLGRMFFGESMFSRRTDASKIALAALVAFCRAEGIALIDCQQHTGHLERMGGQTIARTDFEAHLERTVGRPGPSRWAYDPAHWEHLGLWQDDAADRATPTSDGADEHDETPPRA</sequence>
<dbReference type="Pfam" id="PF03588">
    <property type="entry name" value="Leu_Phe_trans"/>
    <property type="match status" value="1"/>
</dbReference>
<evidence type="ECO:0000256" key="5">
    <source>
        <dbReference type="SAM" id="MobiDB-lite"/>
    </source>
</evidence>
<keyword evidence="7" id="KW-1185">Reference proteome</keyword>
<dbReference type="GO" id="GO:0008914">
    <property type="term" value="F:leucyl-tRNA--protein transferase activity"/>
    <property type="evidence" value="ECO:0007669"/>
    <property type="project" value="UniProtKB-EC"/>
</dbReference>
<dbReference type="PANTHER" id="PTHR30098:SF2">
    <property type="entry name" value="LEUCYL_PHENYLALANYL-TRNA--PROTEIN TRANSFERASE"/>
    <property type="match status" value="1"/>
</dbReference>
<dbReference type="InterPro" id="IPR042203">
    <property type="entry name" value="Leu/Phe-tRNA_Trfase_C"/>
</dbReference>
<dbReference type="Proteomes" id="UP001368500">
    <property type="component" value="Unassembled WGS sequence"/>
</dbReference>
<dbReference type="EMBL" id="JBBUTF010000017">
    <property type="protein sequence ID" value="MEK8027897.1"/>
    <property type="molecule type" value="Genomic_DNA"/>
</dbReference>
<comment type="catalytic activity">
    <reaction evidence="4">
        <text>N-terminal L-arginyl-[protein] + L-leucyl-tRNA(Leu) = N-terminal L-leucyl-L-arginyl-[protein] + tRNA(Leu) + H(+)</text>
        <dbReference type="Rhea" id="RHEA:50416"/>
        <dbReference type="Rhea" id="RHEA-COMP:9613"/>
        <dbReference type="Rhea" id="RHEA-COMP:9622"/>
        <dbReference type="Rhea" id="RHEA-COMP:12672"/>
        <dbReference type="Rhea" id="RHEA-COMP:12673"/>
        <dbReference type="ChEBI" id="CHEBI:15378"/>
        <dbReference type="ChEBI" id="CHEBI:64719"/>
        <dbReference type="ChEBI" id="CHEBI:78442"/>
        <dbReference type="ChEBI" id="CHEBI:78494"/>
        <dbReference type="ChEBI" id="CHEBI:133044"/>
        <dbReference type="EC" id="2.3.2.6"/>
    </reaction>
</comment>
<dbReference type="PANTHER" id="PTHR30098">
    <property type="entry name" value="LEUCYL/PHENYLALANYL-TRNA--PROTEIN TRANSFERASE"/>
    <property type="match status" value="1"/>
</dbReference>
<dbReference type="Gene3D" id="3.30.70.3550">
    <property type="entry name" value="Leucyl/phenylalanyl-tRNA-protein transferase, N-terminal domain"/>
    <property type="match status" value="1"/>
</dbReference>
<accession>A0ABU9BDC8</accession>
<evidence type="ECO:0000313" key="7">
    <source>
        <dbReference type="Proteomes" id="UP001368500"/>
    </source>
</evidence>
<comment type="subcellular location">
    <subcellularLocation>
        <location evidence="4">Cytoplasm</location>
    </subcellularLocation>
</comment>
<name>A0ABU9BDC8_9BURK</name>
<dbReference type="InterPro" id="IPR016181">
    <property type="entry name" value="Acyl_CoA_acyltransferase"/>
</dbReference>
<comment type="catalytic activity">
    <reaction evidence="4">
        <text>N-terminal L-lysyl-[protein] + L-leucyl-tRNA(Leu) = N-terminal L-leucyl-L-lysyl-[protein] + tRNA(Leu) + H(+)</text>
        <dbReference type="Rhea" id="RHEA:12340"/>
        <dbReference type="Rhea" id="RHEA-COMP:9613"/>
        <dbReference type="Rhea" id="RHEA-COMP:9622"/>
        <dbReference type="Rhea" id="RHEA-COMP:12670"/>
        <dbReference type="Rhea" id="RHEA-COMP:12671"/>
        <dbReference type="ChEBI" id="CHEBI:15378"/>
        <dbReference type="ChEBI" id="CHEBI:65249"/>
        <dbReference type="ChEBI" id="CHEBI:78442"/>
        <dbReference type="ChEBI" id="CHEBI:78494"/>
        <dbReference type="ChEBI" id="CHEBI:133043"/>
        <dbReference type="EC" id="2.3.2.6"/>
    </reaction>
</comment>
<evidence type="ECO:0000256" key="2">
    <source>
        <dbReference type="ARBA" id="ARBA00022679"/>
    </source>
</evidence>
<reference evidence="6 7" key="1">
    <citation type="submission" date="2024-04" db="EMBL/GenBank/DDBJ databases">
        <title>Novel species of the genus Ideonella isolated from streams.</title>
        <authorList>
            <person name="Lu H."/>
        </authorList>
    </citation>
    <scope>NUCLEOTIDE SEQUENCE [LARGE SCALE GENOMIC DNA]</scope>
    <source>
        <strain evidence="6 7">BYS139W</strain>
    </source>
</reference>
<dbReference type="InterPro" id="IPR004616">
    <property type="entry name" value="Leu/Phe-tRNA_Trfase"/>
</dbReference>
<comment type="similarity">
    <text evidence="4">Belongs to the L/F-transferase family.</text>
</comment>
<organism evidence="6 7">
    <name type="scientific">Pseudaquabacterium rugosum</name>
    <dbReference type="NCBI Taxonomy" id="2984194"/>
    <lineage>
        <taxon>Bacteria</taxon>
        <taxon>Pseudomonadati</taxon>
        <taxon>Pseudomonadota</taxon>
        <taxon>Betaproteobacteria</taxon>
        <taxon>Burkholderiales</taxon>
        <taxon>Sphaerotilaceae</taxon>
        <taxon>Pseudaquabacterium</taxon>
    </lineage>
</organism>
<keyword evidence="3 4" id="KW-0012">Acyltransferase</keyword>
<gene>
    <name evidence="4 6" type="primary">aat</name>
    <name evidence="6" type="ORF">AACH11_18205</name>
</gene>
<evidence type="ECO:0000256" key="4">
    <source>
        <dbReference type="HAMAP-Rule" id="MF_00688"/>
    </source>
</evidence>
<proteinExistence type="inferred from homology"/>
<evidence type="ECO:0000256" key="1">
    <source>
        <dbReference type="ARBA" id="ARBA00022490"/>
    </source>
</evidence>
<dbReference type="NCBIfam" id="TIGR00667">
    <property type="entry name" value="aat"/>
    <property type="match status" value="1"/>
</dbReference>
<feature type="region of interest" description="Disordered" evidence="5">
    <location>
        <begin position="251"/>
        <end position="273"/>
    </location>
</feature>
<keyword evidence="1 4" id="KW-0963">Cytoplasm</keyword>
<dbReference type="SUPFAM" id="SSF55729">
    <property type="entry name" value="Acyl-CoA N-acyltransferases (Nat)"/>
    <property type="match status" value="1"/>
</dbReference>
<protein>
    <recommendedName>
        <fullName evidence="4">Leucyl/phenylalanyl-tRNA--protein transferase</fullName>
        <ecNumber evidence="4">2.3.2.6</ecNumber>
    </recommendedName>
    <alternativeName>
        <fullName evidence="4">L/F-transferase</fullName>
    </alternativeName>
    <alternativeName>
        <fullName evidence="4">Leucyltransferase</fullName>
    </alternativeName>
    <alternativeName>
        <fullName evidence="4">Phenyalanyltransferase</fullName>
    </alternativeName>
</protein>
<keyword evidence="2 4" id="KW-0808">Transferase</keyword>
<comment type="catalytic activity">
    <reaction evidence="4">
        <text>L-phenylalanyl-tRNA(Phe) + an N-terminal L-alpha-aminoacyl-[protein] = an N-terminal L-phenylalanyl-L-alpha-aminoacyl-[protein] + tRNA(Phe)</text>
        <dbReference type="Rhea" id="RHEA:43632"/>
        <dbReference type="Rhea" id="RHEA-COMP:9668"/>
        <dbReference type="Rhea" id="RHEA-COMP:9699"/>
        <dbReference type="Rhea" id="RHEA-COMP:10636"/>
        <dbReference type="Rhea" id="RHEA-COMP:10637"/>
        <dbReference type="ChEBI" id="CHEBI:78442"/>
        <dbReference type="ChEBI" id="CHEBI:78531"/>
        <dbReference type="ChEBI" id="CHEBI:78597"/>
        <dbReference type="ChEBI" id="CHEBI:83561"/>
        <dbReference type="EC" id="2.3.2.6"/>
    </reaction>
</comment>
<comment type="caution">
    <text evidence="6">The sequence shown here is derived from an EMBL/GenBank/DDBJ whole genome shotgun (WGS) entry which is preliminary data.</text>
</comment>
<comment type="function">
    <text evidence="4">Functions in the N-end rule pathway of protein degradation where it conjugates Leu, Phe and, less efficiently, Met from aminoacyl-tRNAs to the N-termini of proteins containing an N-terminal arginine or lysine.</text>
</comment>
<dbReference type="RefSeq" id="WP_341375677.1">
    <property type="nucleotide sequence ID" value="NZ_JBBUTF010000017.1"/>
</dbReference>
<dbReference type="InterPro" id="IPR042221">
    <property type="entry name" value="Leu/Phe-tRNA_Trfase_N"/>
</dbReference>
<evidence type="ECO:0000256" key="3">
    <source>
        <dbReference type="ARBA" id="ARBA00023315"/>
    </source>
</evidence>